<dbReference type="PANTHER" id="PTHR21197:SF0">
    <property type="entry name" value="UDP-GALACTOPYRANOSE MUTASE"/>
    <property type="match status" value="1"/>
</dbReference>
<dbReference type="GO" id="GO:0005829">
    <property type="term" value="C:cytosol"/>
    <property type="evidence" value="ECO:0007669"/>
    <property type="project" value="TreeGrafter"/>
</dbReference>
<dbReference type="PANTHER" id="PTHR21197">
    <property type="entry name" value="UDP-GALACTOPYRANOSE MUTASE"/>
    <property type="match status" value="1"/>
</dbReference>
<dbReference type="Proteomes" id="UP000278475">
    <property type="component" value="Unassembled WGS sequence"/>
</dbReference>
<proteinExistence type="predicted"/>
<dbReference type="SUPFAM" id="SSF51971">
    <property type="entry name" value="Nucleotide-binding domain"/>
    <property type="match status" value="1"/>
</dbReference>
<dbReference type="Gene3D" id="3.50.50.60">
    <property type="entry name" value="FAD/NAD(P)-binding domain"/>
    <property type="match status" value="1"/>
</dbReference>
<dbReference type="InterPro" id="IPR036188">
    <property type="entry name" value="FAD/NAD-bd_sf"/>
</dbReference>
<organism evidence="2 3">
    <name type="scientific">Thermoproteota archaeon</name>
    <dbReference type="NCBI Taxonomy" id="2056631"/>
    <lineage>
        <taxon>Archaea</taxon>
        <taxon>Thermoproteota</taxon>
    </lineage>
</organism>
<evidence type="ECO:0000259" key="1">
    <source>
        <dbReference type="Pfam" id="PF01593"/>
    </source>
</evidence>
<feature type="domain" description="Amine oxidase" evidence="1">
    <location>
        <begin position="13"/>
        <end position="433"/>
    </location>
</feature>
<protein>
    <recommendedName>
        <fullName evidence="1">Amine oxidase domain-containing protein</fullName>
    </recommendedName>
</protein>
<accession>A0A497EMN2</accession>
<dbReference type="InterPro" id="IPR002937">
    <property type="entry name" value="Amino_oxidase"/>
</dbReference>
<dbReference type="GO" id="GO:0050660">
    <property type="term" value="F:flavin adenine dinucleotide binding"/>
    <property type="evidence" value="ECO:0007669"/>
    <property type="project" value="TreeGrafter"/>
</dbReference>
<gene>
    <name evidence="2" type="ORF">DRJ31_06935</name>
</gene>
<name>A0A497EMN2_9CREN</name>
<dbReference type="Pfam" id="PF01593">
    <property type="entry name" value="Amino_oxidase"/>
    <property type="match status" value="1"/>
</dbReference>
<dbReference type="GO" id="GO:0008767">
    <property type="term" value="F:UDP-galactopyranose mutase activity"/>
    <property type="evidence" value="ECO:0007669"/>
    <property type="project" value="TreeGrafter"/>
</dbReference>
<evidence type="ECO:0000313" key="3">
    <source>
        <dbReference type="Proteomes" id="UP000278475"/>
    </source>
</evidence>
<evidence type="ECO:0000313" key="2">
    <source>
        <dbReference type="EMBL" id="RLE48585.1"/>
    </source>
</evidence>
<dbReference type="AlphaFoldDB" id="A0A497EMN2"/>
<reference evidence="2 3" key="1">
    <citation type="submission" date="2018-06" db="EMBL/GenBank/DDBJ databases">
        <title>Extensive metabolic versatility and redundancy in microbially diverse, dynamic hydrothermal sediments.</title>
        <authorList>
            <person name="Dombrowski N."/>
            <person name="Teske A."/>
            <person name="Baker B.J."/>
        </authorList>
    </citation>
    <scope>NUCLEOTIDE SEQUENCE [LARGE SCALE GENOMIC DNA]</scope>
    <source>
        <strain evidence="2">B66_G16</strain>
    </source>
</reference>
<dbReference type="EMBL" id="QMQV01000067">
    <property type="protein sequence ID" value="RLE48585.1"/>
    <property type="molecule type" value="Genomic_DNA"/>
</dbReference>
<sequence>MVKVKVCIIGAGLTGISAARNLPQGSYIVFEKEHDIGGLCGSEVVNNFYFDYAPHAFFTSNQEILRLVKETLKTNIKEHIRRAYIYTYGKYVEYPLEVNLRKLPRDVAIECLIGVIKASTTPKQNPRNFREWMYAAYGEGIARHYLEPYNRKLWKYSLEDMSADWVIGRVPTPSIDDVIKGAFKSVKKRFGGNWLFYYPKVGGIKALVKALASDVKPVICNAEVTKIKILNGALKVCIRRGDIVKEYVFDKVINTSPLPDLVDYLEDVPSNVYKAAKELKHNKLITIGLGYKSHKNIRYHWVYYPEERYPFNRVSYPVNFSRYTAPKGYSSILVELTVESQKEMRSEEIVEEVEQKLKDARAIPEDVKIMVRFIKNIKYAYVIYDLSYKDKVRLVKEYLRERGIITAGRYGEWAYMNMDHAIQAGERAAQELINEVEKRKT</sequence>
<comment type="caution">
    <text evidence="2">The sequence shown here is derived from an EMBL/GenBank/DDBJ whole genome shotgun (WGS) entry which is preliminary data.</text>
</comment>
<dbReference type="GO" id="GO:0016491">
    <property type="term" value="F:oxidoreductase activity"/>
    <property type="evidence" value="ECO:0007669"/>
    <property type="project" value="InterPro"/>
</dbReference>